<keyword evidence="3" id="KW-1185">Reference proteome</keyword>
<evidence type="ECO:0000313" key="2">
    <source>
        <dbReference type="EMBL" id="RIH83496.1"/>
    </source>
</evidence>
<organism evidence="2 3">
    <name type="scientific">Meiothermus luteus</name>
    <dbReference type="NCBI Taxonomy" id="2026184"/>
    <lineage>
        <taxon>Bacteria</taxon>
        <taxon>Thermotogati</taxon>
        <taxon>Deinococcota</taxon>
        <taxon>Deinococci</taxon>
        <taxon>Thermales</taxon>
        <taxon>Thermaceae</taxon>
        <taxon>Meiothermus</taxon>
    </lineage>
</organism>
<accession>A0A399EIK7</accession>
<protein>
    <submittedName>
        <fullName evidence="2">DNA binding domain, excisionase family</fullName>
    </submittedName>
</protein>
<name>A0A399EIK7_9DEIN</name>
<dbReference type="Proteomes" id="UP000265800">
    <property type="component" value="Unassembled WGS sequence"/>
</dbReference>
<evidence type="ECO:0000259" key="1">
    <source>
        <dbReference type="Pfam" id="PF12728"/>
    </source>
</evidence>
<dbReference type="Pfam" id="PF12728">
    <property type="entry name" value="HTH_17"/>
    <property type="match status" value="1"/>
</dbReference>
<comment type="caution">
    <text evidence="2">The sequence shown here is derived from an EMBL/GenBank/DDBJ whole genome shotgun (WGS) entry which is preliminary data.</text>
</comment>
<dbReference type="InterPro" id="IPR010093">
    <property type="entry name" value="SinI_DNA-bd"/>
</dbReference>
<sequence length="67" mass="7243">MHKIAYGPKELASLLGVHPNTVFRLIRRGELRAVKLGHRTVIPRAELERLGLLPDGSEHPAGAGGGR</sequence>
<reference evidence="2 3" key="1">
    <citation type="submission" date="2018-08" db="EMBL/GenBank/DDBJ databases">
        <title>Meiothermus luteus KCTC 52599 genome sequencing project.</title>
        <authorList>
            <person name="Da Costa M.S."/>
            <person name="Albuquerque L."/>
            <person name="Raposo P."/>
            <person name="Froufe H.J.C."/>
            <person name="Barroso C.S."/>
            <person name="Egas C."/>
        </authorList>
    </citation>
    <scope>NUCLEOTIDE SEQUENCE [LARGE SCALE GENOMIC DNA]</scope>
    <source>
        <strain evidence="2 3">KCTC 52599</strain>
    </source>
</reference>
<dbReference type="EMBL" id="QWKZ01000079">
    <property type="protein sequence ID" value="RIH83496.1"/>
    <property type="molecule type" value="Genomic_DNA"/>
</dbReference>
<evidence type="ECO:0000313" key="3">
    <source>
        <dbReference type="Proteomes" id="UP000265800"/>
    </source>
</evidence>
<dbReference type="InterPro" id="IPR041657">
    <property type="entry name" value="HTH_17"/>
</dbReference>
<dbReference type="InterPro" id="IPR009061">
    <property type="entry name" value="DNA-bd_dom_put_sf"/>
</dbReference>
<proteinExistence type="predicted"/>
<dbReference type="SUPFAM" id="SSF46955">
    <property type="entry name" value="Putative DNA-binding domain"/>
    <property type="match status" value="1"/>
</dbReference>
<dbReference type="AlphaFoldDB" id="A0A399EIK7"/>
<dbReference type="NCBIfam" id="TIGR01764">
    <property type="entry name" value="excise"/>
    <property type="match status" value="1"/>
</dbReference>
<dbReference type="GO" id="GO:0003677">
    <property type="term" value="F:DNA binding"/>
    <property type="evidence" value="ECO:0007669"/>
    <property type="project" value="InterPro"/>
</dbReference>
<feature type="domain" description="Helix-turn-helix" evidence="1">
    <location>
        <begin position="6"/>
        <end position="49"/>
    </location>
</feature>
<dbReference type="RefSeq" id="WP_281270866.1">
    <property type="nucleotide sequence ID" value="NZ_QWKZ01000079.1"/>
</dbReference>
<gene>
    <name evidence="2" type="ORF">Mlute_02171</name>
</gene>